<dbReference type="InterPro" id="IPR036388">
    <property type="entry name" value="WH-like_DNA-bd_sf"/>
</dbReference>
<keyword evidence="3" id="KW-0804">Transcription</keyword>
<gene>
    <name evidence="5" type="ORF">MJA45_09220</name>
</gene>
<evidence type="ECO:0000256" key="1">
    <source>
        <dbReference type="ARBA" id="ARBA00023015"/>
    </source>
</evidence>
<sequence length="462" mass="52940">MKRENEFVYLKFYNNLKEQILSGLIEPGSFLMSESDLCRHYELSRNSVRKALEQLVNDNLVIKKNGQGTIVNPELVIDRSPSQTLHIFAPTPATFVDTILPSLIQEYKVRYPNVEVKVYSLPYNVSFLQSIKKYMEMGIIPDLILLSDMHFPEISNNSAYEDLDLTLSSSLERLYPKLVDRFTVDGHIKAAPIMFTTVHLVYNRPLFERSGVPLPGKDWSLEVFLDAAQRLTLADDKGIIRQYGFAIMPKTLRWPVVALQNGLKQVRNEEELSRTISSSLEFLQDLIHRKRWGLLYRLAHERNPFFYGKAAMVLATGYEVSHWTQDKMAFDIGYAPLPFGPINATILRSNGFMIPEAARKKELARSFILTALSPAVQAKIAEGTPYLSVIRPVNEAIHSSDYLSQVNALEHQMEENYFETELFSDLHQAFDLDADMDLFWLGLEEPAELDSLFRQIYREGKS</sequence>
<keyword evidence="6" id="KW-1185">Reference proteome</keyword>
<accession>A0AA96RHB4</accession>
<dbReference type="SMART" id="SM00345">
    <property type="entry name" value="HTH_GNTR"/>
    <property type="match status" value="1"/>
</dbReference>
<proteinExistence type="predicted"/>
<dbReference type="SUPFAM" id="SSF53850">
    <property type="entry name" value="Periplasmic binding protein-like II"/>
    <property type="match status" value="1"/>
</dbReference>
<dbReference type="Proteomes" id="UP001305702">
    <property type="component" value="Chromosome"/>
</dbReference>
<dbReference type="Gene3D" id="1.10.10.10">
    <property type="entry name" value="Winged helix-like DNA-binding domain superfamily/Winged helix DNA-binding domain"/>
    <property type="match status" value="1"/>
</dbReference>
<dbReference type="AlphaFoldDB" id="A0AA96RHB4"/>
<dbReference type="InterPro" id="IPR006059">
    <property type="entry name" value="SBP"/>
</dbReference>
<dbReference type="GO" id="GO:0003700">
    <property type="term" value="F:DNA-binding transcription factor activity"/>
    <property type="evidence" value="ECO:0007669"/>
    <property type="project" value="InterPro"/>
</dbReference>
<protein>
    <submittedName>
        <fullName evidence="5">Extracellular solute-binding protein</fullName>
    </submittedName>
</protein>
<evidence type="ECO:0000256" key="2">
    <source>
        <dbReference type="ARBA" id="ARBA00023125"/>
    </source>
</evidence>
<feature type="domain" description="HTH gntR-type" evidence="4">
    <location>
        <begin position="6"/>
        <end position="74"/>
    </location>
</feature>
<dbReference type="Gene3D" id="3.40.190.10">
    <property type="entry name" value="Periplasmic binding protein-like II"/>
    <property type="match status" value="1"/>
</dbReference>
<dbReference type="Pfam" id="PF00392">
    <property type="entry name" value="GntR"/>
    <property type="match status" value="1"/>
</dbReference>
<dbReference type="PANTHER" id="PTHR43649">
    <property type="entry name" value="ARABINOSE-BINDING PROTEIN-RELATED"/>
    <property type="match status" value="1"/>
</dbReference>
<keyword evidence="2" id="KW-0238">DNA-binding</keyword>
<evidence type="ECO:0000313" key="6">
    <source>
        <dbReference type="Proteomes" id="UP001305702"/>
    </source>
</evidence>
<dbReference type="GO" id="GO:0003677">
    <property type="term" value="F:DNA binding"/>
    <property type="evidence" value="ECO:0007669"/>
    <property type="project" value="UniProtKB-KW"/>
</dbReference>
<dbReference type="PANTHER" id="PTHR43649:SF30">
    <property type="entry name" value="ABC TRANSPORTER SUBSTRATE-BINDING PROTEIN"/>
    <property type="match status" value="1"/>
</dbReference>
<dbReference type="RefSeq" id="WP_315606963.1">
    <property type="nucleotide sequence ID" value="NZ_CP130318.1"/>
</dbReference>
<reference evidence="5 6" key="1">
    <citation type="submission" date="2022-02" db="EMBL/GenBank/DDBJ databases">
        <title>Paenibacillus sp. MBLB1776 Whole Genome Shotgun Sequencing.</title>
        <authorList>
            <person name="Hwang C.Y."/>
            <person name="Cho E.-S."/>
            <person name="Seo M.-J."/>
        </authorList>
    </citation>
    <scope>NUCLEOTIDE SEQUENCE [LARGE SCALE GENOMIC DNA]</scope>
    <source>
        <strain evidence="5 6">MBLB1776</strain>
    </source>
</reference>
<dbReference type="KEGG" id="paun:MJA45_09220"/>
<organism evidence="5 6">
    <name type="scientific">Paenibacillus aurantius</name>
    <dbReference type="NCBI Taxonomy" id="2918900"/>
    <lineage>
        <taxon>Bacteria</taxon>
        <taxon>Bacillati</taxon>
        <taxon>Bacillota</taxon>
        <taxon>Bacilli</taxon>
        <taxon>Bacillales</taxon>
        <taxon>Paenibacillaceae</taxon>
        <taxon>Paenibacillus</taxon>
    </lineage>
</organism>
<name>A0AA96RHB4_9BACL</name>
<dbReference type="Pfam" id="PF01547">
    <property type="entry name" value="SBP_bac_1"/>
    <property type="match status" value="1"/>
</dbReference>
<dbReference type="InterPro" id="IPR050490">
    <property type="entry name" value="Bact_solute-bd_prot1"/>
</dbReference>
<dbReference type="EMBL" id="CP130318">
    <property type="protein sequence ID" value="WNQ13183.1"/>
    <property type="molecule type" value="Genomic_DNA"/>
</dbReference>
<dbReference type="InterPro" id="IPR036390">
    <property type="entry name" value="WH_DNA-bd_sf"/>
</dbReference>
<evidence type="ECO:0000256" key="3">
    <source>
        <dbReference type="ARBA" id="ARBA00023163"/>
    </source>
</evidence>
<dbReference type="PROSITE" id="PS50949">
    <property type="entry name" value="HTH_GNTR"/>
    <property type="match status" value="1"/>
</dbReference>
<dbReference type="InterPro" id="IPR000524">
    <property type="entry name" value="Tscrpt_reg_HTH_GntR"/>
</dbReference>
<evidence type="ECO:0000259" key="4">
    <source>
        <dbReference type="PROSITE" id="PS50949"/>
    </source>
</evidence>
<keyword evidence="1" id="KW-0805">Transcription regulation</keyword>
<evidence type="ECO:0000313" key="5">
    <source>
        <dbReference type="EMBL" id="WNQ13183.1"/>
    </source>
</evidence>
<dbReference type="CDD" id="cd07377">
    <property type="entry name" value="WHTH_GntR"/>
    <property type="match status" value="1"/>
</dbReference>
<dbReference type="SUPFAM" id="SSF46785">
    <property type="entry name" value="Winged helix' DNA-binding domain"/>
    <property type="match status" value="1"/>
</dbReference>